<sequence>GAAARPDEPRGGGCRGPAPLPRVRGPRGRGAAPAAAAPPPPPRVRRRALDAGVVHHFPDAPGGPALHDQRPGEPLRFPGAHPRRGGVPREGLGRLQLPRPRRLAAGQRALRRGAGAAPARQGRWRDAELGERHP</sequence>
<dbReference type="Proteomes" id="UP001189429">
    <property type="component" value="Unassembled WGS sequence"/>
</dbReference>
<protein>
    <submittedName>
        <fullName evidence="2">Uncharacterized protein</fullName>
    </submittedName>
</protein>
<gene>
    <name evidence="2" type="ORF">PCOR1329_LOCUS83272</name>
</gene>
<evidence type="ECO:0000313" key="2">
    <source>
        <dbReference type="EMBL" id="CAK0908654.1"/>
    </source>
</evidence>
<reference evidence="2" key="1">
    <citation type="submission" date="2023-10" db="EMBL/GenBank/DDBJ databases">
        <authorList>
            <person name="Chen Y."/>
            <person name="Shah S."/>
            <person name="Dougan E. K."/>
            <person name="Thang M."/>
            <person name="Chan C."/>
        </authorList>
    </citation>
    <scope>NUCLEOTIDE SEQUENCE [LARGE SCALE GENOMIC DNA]</scope>
</reference>
<proteinExistence type="predicted"/>
<feature type="compositionally biased region" description="Basic and acidic residues" evidence="1">
    <location>
        <begin position="123"/>
        <end position="134"/>
    </location>
</feature>
<evidence type="ECO:0000256" key="1">
    <source>
        <dbReference type="SAM" id="MobiDB-lite"/>
    </source>
</evidence>
<feature type="compositionally biased region" description="Basic and acidic residues" evidence="1">
    <location>
        <begin position="1"/>
        <end position="10"/>
    </location>
</feature>
<feature type="compositionally biased region" description="Low complexity" evidence="1">
    <location>
        <begin position="89"/>
        <end position="121"/>
    </location>
</feature>
<name>A0ABN9YBS5_9DINO</name>
<accession>A0ABN9YBS5</accession>
<keyword evidence="3" id="KW-1185">Reference proteome</keyword>
<evidence type="ECO:0000313" key="3">
    <source>
        <dbReference type="Proteomes" id="UP001189429"/>
    </source>
</evidence>
<dbReference type="EMBL" id="CAUYUJ010022058">
    <property type="protein sequence ID" value="CAK0908654.1"/>
    <property type="molecule type" value="Genomic_DNA"/>
</dbReference>
<feature type="non-terminal residue" evidence="2">
    <location>
        <position position="1"/>
    </location>
</feature>
<feature type="region of interest" description="Disordered" evidence="1">
    <location>
        <begin position="1"/>
        <end position="134"/>
    </location>
</feature>
<comment type="caution">
    <text evidence="2">The sequence shown here is derived from an EMBL/GenBank/DDBJ whole genome shotgun (WGS) entry which is preliminary data.</text>
</comment>
<organism evidence="2 3">
    <name type="scientific">Prorocentrum cordatum</name>
    <dbReference type="NCBI Taxonomy" id="2364126"/>
    <lineage>
        <taxon>Eukaryota</taxon>
        <taxon>Sar</taxon>
        <taxon>Alveolata</taxon>
        <taxon>Dinophyceae</taxon>
        <taxon>Prorocentrales</taxon>
        <taxon>Prorocentraceae</taxon>
        <taxon>Prorocentrum</taxon>
    </lineage>
</organism>
<feature type="non-terminal residue" evidence="2">
    <location>
        <position position="134"/>
    </location>
</feature>